<evidence type="ECO:0000313" key="1">
    <source>
        <dbReference type="EMBL" id="PWW07509.1"/>
    </source>
</evidence>
<dbReference type="Proteomes" id="UP000246635">
    <property type="component" value="Unassembled WGS sequence"/>
</dbReference>
<sequence>MNNFDHIPLARQVDYVFRQLEGELKNAAAGTVHIQLRNNAVGKFGMKHHPIESRNGELKPVEAGLNAQQVEAFRKMAIEALKLKRDWTHGDISYDFAVRPGTGAWSASIMYESNYNMSNHTGALFQYVPKKPRSREYDEG</sequence>
<evidence type="ECO:0008006" key="3">
    <source>
        <dbReference type="Google" id="ProtNLM"/>
    </source>
</evidence>
<dbReference type="RefSeq" id="WP_110042739.1">
    <property type="nucleotide sequence ID" value="NZ_CP054612.1"/>
</dbReference>
<reference evidence="1 2" key="1">
    <citation type="submission" date="2018-05" db="EMBL/GenBank/DDBJ databases">
        <title>Genomic Encyclopedia of Type Strains, Phase III (KMG-III): the genomes of soil and plant-associated and newly described type strains.</title>
        <authorList>
            <person name="Whitman W."/>
        </authorList>
    </citation>
    <scope>NUCLEOTIDE SEQUENCE [LARGE SCALE GENOMIC DNA]</scope>
    <source>
        <strain evidence="1 2">CECT 5696</strain>
    </source>
</reference>
<gene>
    <name evidence="1" type="ORF">DFQ01_102407</name>
</gene>
<proteinExistence type="predicted"/>
<comment type="caution">
    <text evidence="1">The sequence shown here is derived from an EMBL/GenBank/DDBJ whole genome shotgun (WGS) entry which is preliminary data.</text>
</comment>
<dbReference type="EMBL" id="QGTQ01000002">
    <property type="protein sequence ID" value="PWW07509.1"/>
    <property type="molecule type" value="Genomic_DNA"/>
</dbReference>
<dbReference type="AlphaFoldDB" id="A0A2V2YZL6"/>
<evidence type="ECO:0000313" key="2">
    <source>
        <dbReference type="Proteomes" id="UP000246635"/>
    </source>
</evidence>
<organism evidence="1 2">
    <name type="scientific">Paenibacillus cellulosilyticus</name>
    <dbReference type="NCBI Taxonomy" id="375489"/>
    <lineage>
        <taxon>Bacteria</taxon>
        <taxon>Bacillati</taxon>
        <taxon>Bacillota</taxon>
        <taxon>Bacilli</taxon>
        <taxon>Bacillales</taxon>
        <taxon>Paenibacillaceae</taxon>
        <taxon>Paenibacillus</taxon>
    </lineage>
</organism>
<dbReference type="OrthoDB" id="2649617at2"/>
<name>A0A2V2YZL6_9BACL</name>
<accession>A0A2V2YZL6</accession>
<keyword evidence="2" id="KW-1185">Reference proteome</keyword>
<protein>
    <recommendedName>
        <fullName evidence="3">O-methyltransferase</fullName>
    </recommendedName>
</protein>